<keyword evidence="2" id="KW-1185">Reference proteome</keyword>
<comment type="caution">
    <text evidence="1">The sequence shown here is derived from an EMBL/GenBank/DDBJ whole genome shotgun (WGS) entry which is preliminary data.</text>
</comment>
<gene>
    <name evidence="1" type="ORF">DCAF_LOCUS14009</name>
</gene>
<protein>
    <submittedName>
        <fullName evidence="1">Uncharacterized protein</fullName>
    </submittedName>
</protein>
<reference evidence="1 2" key="1">
    <citation type="submission" date="2024-01" db="EMBL/GenBank/DDBJ databases">
        <authorList>
            <person name="Waweru B."/>
        </authorList>
    </citation>
    <scope>NUCLEOTIDE SEQUENCE [LARGE SCALE GENOMIC DNA]</scope>
</reference>
<organism evidence="1 2">
    <name type="scientific">Dovyalis caffra</name>
    <dbReference type="NCBI Taxonomy" id="77055"/>
    <lineage>
        <taxon>Eukaryota</taxon>
        <taxon>Viridiplantae</taxon>
        <taxon>Streptophyta</taxon>
        <taxon>Embryophyta</taxon>
        <taxon>Tracheophyta</taxon>
        <taxon>Spermatophyta</taxon>
        <taxon>Magnoliopsida</taxon>
        <taxon>eudicotyledons</taxon>
        <taxon>Gunneridae</taxon>
        <taxon>Pentapetalae</taxon>
        <taxon>rosids</taxon>
        <taxon>fabids</taxon>
        <taxon>Malpighiales</taxon>
        <taxon>Salicaceae</taxon>
        <taxon>Flacourtieae</taxon>
        <taxon>Dovyalis</taxon>
    </lineage>
</organism>
<sequence length="118" mass="14131">KLRIRHQNKNMVPISELAKYTSFMHGRKSDILRVLAMPSKLAVGKYKEKPRLLIHHLTWYSYHSLFLHDHIMVVRQVRSIYHYRKGCCSNYRIFFHPFTQKHKKIKNTAPKQEDGANK</sequence>
<dbReference type="EMBL" id="CAWUPB010001156">
    <property type="protein sequence ID" value="CAK7338961.1"/>
    <property type="molecule type" value="Genomic_DNA"/>
</dbReference>
<name>A0AAV1RT89_9ROSI</name>
<dbReference type="AlphaFoldDB" id="A0AAV1RT89"/>
<accession>A0AAV1RT89</accession>
<proteinExistence type="predicted"/>
<feature type="non-terminal residue" evidence="1">
    <location>
        <position position="1"/>
    </location>
</feature>
<evidence type="ECO:0000313" key="2">
    <source>
        <dbReference type="Proteomes" id="UP001314170"/>
    </source>
</evidence>
<evidence type="ECO:0000313" key="1">
    <source>
        <dbReference type="EMBL" id="CAK7338961.1"/>
    </source>
</evidence>
<dbReference type="Proteomes" id="UP001314170">
    <property type="component" value="Unassembled WGS sequence"/>
</dbReference>